<sequence length="94" mass="10127">MYRARMYRYRLPAKRPEARRVAEKETEHGGRSAPDVRNDGKGAPDVRKLDGIQRSTSGTNAPVMVQKGAKALAAAVPDAAVPETGTPISVTKPK</sequence>
<dbReference type="EMBL" id="CABO01000038">
    <property type="protein sequence ID" value="CBI02522.1"/>
    <property type="molecule type" value="Genomic_DNA"/>
</dbReference>
<feature type="region of interest" description="Disordered" evidence="1">
    <location>
        <begin position="15"/>
        <end position="62"/>
    </location>
</feature>
<evidence type="ECO:0000313" key="2">
    <source>
        <dbReference type="EMBL" id="CBI02522.1"/>
    </source>
</evidence>
<comment type="caution">
    <text evidence="2">The sequence shown here is derived from an EMBL/GenBank/DDBJ whole genome shotgun (WGS) entry which is preliminary data.</text>
</comment>
<feature type="compositionally biased region" description="Basic and acidic residues" evidence="1">
    <location>
        <begin position="15"/>
        <end position="51"/>
    </location>
</feature>
<gene>
    <name evidence="2" type="ORF">CARN4_1184</name>
</gene>
<proteinExistence type="predicted"/>
<evidence type="ECO:0000256" key="1">
    <source>
        <dbReference type="SAM" id="MobiDB-lite"/>
    </source>
</evidence>
<accession>E6Q5Q1</accession>
<organism evidence="2">
    <name type="scientific">mine drainage metagenome</name>
    <dbReference type="NCBI Taxonomy" id="410659"/>
    <lineage>
        <taxon>unclassified sequences</taxon>
        <taxon>metagenomes</taxon>
        <taxon>ecological metagenomes</taxon>
    </lineage>
</organism>
<name>E6Q5Q1_9ZZZZ</name>
<reference evidence="2" key="1">
    <citation type="submission" date="2009-10" db="EMBL/GenBank/DDBJ databases">
        <title>Diversity of trophic interactions inside an arsenic-rich microbial ecosystem.</title>
        <authorList>
            <person name="Bertin P.N."/>
            <person name="Heinrich-Salmeron A."/>
            <person name="Pelletier E."/>
            <person name="Goulhen-Chollet F."/>
            <person name="Arsene-Ploetze F."/>
            <person name="Gallien S."/>
            <person name="Calteau A."/>
            <person name="Vallenet D."/>
            <person name="Casiot C."/>
            <person name="Chane-Woon-Ming B."/>
            <person name="Giloteaux L."/>
            <person name="Barakat M."/>
            <person name="Bonnefoy V."/>
            <person name="Bruneel O."/>
            <person name="Chandler M."/>
            <person name="Cleiss J."/>
            <person name="Duran R."/>
            <person name="Elbaz-Poulichet F."/>
            <person name="Fonknechten N."/>
            <person name="Lauga B."/>
            <person name="Mornico D."/>
            <person name="Ortet P."/>
            <person name="Schaeffer C."/>
            <person name="Siguier P."/>
            <person name="Alexander Thil Smith A."/>
            <person name="Van Dorsselaer A."/>
            <person name="Weissenbach J."/>
            <person name="Medigue C."/>
            <person name="Le Paslier D."/>
        </authorList>
    </citation>
    <scope>NUCLEOTIDE SEQUENCE</scope>
</reference>
<protein>
    <submittedName>
        <fullName evidence="2">Uncharacterized protein</fullName>
    </submittedName>
</protein>
<dbReference type="AlphaFoldDB" id="E6Q5Q1"/>